<evidence type="ECO:0000259" key="6">
    <source>
        <dbReference type="PROSITE" id="PS50932"/>
    </source>
</evidence>
<dbReference type="PROSITE" id="PS50932">
    <property type="entry name" value="HTH_LACI_2"/>
    <property type="match status" value="1"/>
</dbReference>
<dbReference type="PANTHER" id="PTHR30146">
    <property type="entry name" value="LACI-RELATED TRANSCRIPTIONAL REPRESSOR"/>
    <property type="match status" value="1"/>
</dbReference>
<dbReference type="InterPro" id="IPR046335">
    <property type="entry name" value="LacI/GalR-like_sensor"/>
</dbReference>
<evidence type="ECO:0000256" key="4">
    <source>
        <dbReference type="ARBA" id="ARBA00023163"/>
    </source>
</evidence>
<dbReference type="AlphaFoldDB" id="A0A2S9QL23"/>
<feature type="domain" description="HTH lacI-type" evidence="6">
    <location>
        <begin position="51"/>
        <end position="105"/>
    </location>
</feature>
<dbReference type="SUPFAM" id="SSF53822">
    <property type="entry name" value="Periplasmic binding protein-like I"/>
    <property type="match status" value="1"/>
</dbReference>
<organism evidence="7 8">
    <name type="scientific">Leucobacter massiliensis</name>
    <dbReference type="NCBI Taxonomy" id="1686285"/>
    <lineage>
        <taxon>Bacteria</taxon>
        <taxon>Bacillati</taxon>
        <taxon>Actinomycetota</taxon>
        <taxon>Actinomycetes</taxon>
        <taxon>Micrococcales</taxon>
        <taxon>Microbacteriaceae</taxon>
        <taxon>Leucobacter</taxon>
    </lineage>
</organism>
<dbReference type="SMART" id="SM00354">
    <property type="entry name" value="HTH_LACI"/>
    <property type="match status" value="1"/>
</dbReference>
<dbReference type="Pfam" id="PF00356">
    <property type="entry name" value="LacI"/>
    <property type="match status" value="1"/>
</dbReference>
<keyword evidence="1" id="KW-0678">Repressor</keyword>
<keyword evidence="8" id="KW-1185">Reference proteome</keyword>
<dbReference type="OrthoDB" id="37081at2"/>
<dbReference type="EMBL" id="MWZD01000022">
    <property type="protein sequence ID" value="PRI10284.1"/>
    <property type="molecule type" value="Genomic_DNA"/>
</dbReference>
<evidence type="ECO:0000256" key="5">
    <source>
        <dbReference type="SAM" id="MobiDB-lite"/>
    </source>
</evidence>
<accession>A0A2S9QL23</accession>
<dbReference type="Proteomes" id="UP000238650">
    <property type="component" value="Unassembled WGS sequence"/>
</dbReference>
<keyword evidence="2" id="KW-0805">Transcription regulation</keyword>
<dbReference type="GO" id="GO:0000976">
    <property type="term" value="F:transcription cis-regulatory region binding"/>
    <property type="evidence" value="ECO:0007669"/>
    <property type="project" value="TreeGrafter"/>
</dbReference>
<evidence type="ECO:0000256" key="2">
    <source>
        <dbReference type="ARBA" id="ARBA00023015"/>
    </source>
</evidence>
<dbReference type="Pfam" id="PF13377">
    <property type="entry name" value="Peripla_BP_3"/>
    <property type="match status" value="1"/>
</dbReference>
<evidence type="ECO:0000256" key="3">
    <source>
        <dbReference type="ARBA" id="ARBA00023125"/>
    </source>
</evidence>
<dbReference type="PANTHER" id="PTHR30146:SF148">
    <property type="entry name" value="HTH-TYPE TRANSCRIPTIONAL REPRESSOR PURR-RELATED"/>
    <property type="match status" value="1"/>
</dbReference>
<dbReference type="InterPro" id="IPR000843">
    <property type="entry name" value="HTH_LacI"/>
</dbReference>
<dbReference type="GO" id="GO:0003700">
    <property type="term" value="F:DNA-binding transcription factor activity"/>
    <property type="evidence" value="ECO:0007669"/>
    <property type="project" value="TreeGrafter"/>
</dbReference>
<reference evidence="7 8" key="1">
    <citation type="journal article" date="2017" name="New Microbes New Infect">
        <title>Genome sequence of 'Leucobacter massiliensis' sp. nov. isolated from human pharynx after travel to the 2014 Hajj.</title>
        <authorList>
            <person name="Leangapichart T."/>
            <person name="Gautret P."/>
            <person name="Nguyen T.T."/>
            <person name="Armstrong N."/>
            <person name="Rolain J.M."/>
        </authorList>
    </citation>
    <scope>NUCLEOTIDE SEQUENCE [LARGE SCALE GENOMIC DNA]</scope>
    <source>
        <strain evidence="7 8">122RC15</strain>
    </source>
</reference>
<evidence type="ECO:0000313" key="7">
    <source>
        <dbReference type="EMBL" id="PRI10284.1"/>
    </source>
</evidence>
<dbReference type="Gene3D" id="1.10.260.40">
    <property type="entry name" value="lambda repressor-like DNA-binding domains"/>
    <property type="match status" value="1"/>
</dbReference>
<dbReference type="Gene3D" id="3.40.50.2300">
    <property type="match status" value="2"/>
</dbReference>
<keyword evidence="4" id="KW-0804">Transcription</keyword>
<sequence>MTTMRRGAARRRRAIRGPATPSEIGHQRDTVITARGQTSECQSIGAGMKPPTIYSIARELGLSPSTVSRALNESSLVKPDTRERVLKEASRLGYVQNFQARALRRSSTGMIGVLIPDLTSEVFNVLVSSIQLELNERDYGLIIGQSLNDPELDRRYALAFQSQMVDGILHAPCTPRGVDDAFSGAVHPPVVEIIRQSENDSRYSICMDDEGDAALATKHLIGRGYTRIYVVLGPEEFSTARLRGRGAVAAAQSSPEVSVVLCHGSYSEEWGYQQGARIAGELSSGEATAVLVTSNSFMAGVMGALSDRGVSIPDDLGLAAMEDPSWFRVAKPPVTSVSGQTRELGRIASATILELIEGREPQGPRRRVLHGMLRERESTR</sequence>
<comment type="caution">
    <text evidence="7">The sequence shown here is derived from an EMBL/GenBank/DDBJ whole genome shotgun (WGS) entry which is preliminary data.</text>
</comment>
<keyword evidence="3" id="KW-0238">DNA-binding</keyword>
<evidence type="ECO:0000313" key="8">
    <source>
        <dbReference type="Proteomes" id="UP000238650"/>
    </source>
</evidence>
<feature type="region of interest" description="Disordered" evidence="5">
    <location>
        <begin position="1"/>
        <end position="24"/>
    </location>
</feature>
<protein>
    <recommendedName>
        <fullName evidence="6">HTH lacI-type domain-containing protein</fullName>
    </recommendedName>
</protein>
<dbReference type="InterPro" id="IPR010982">
    <property type="entry name" value="Lambda_DNA-bd_dom_sf"/>
</dbReference>
<dbReference type="InterPro" id="IPR028082">
    <property type="entry name" value="Peripla_BP_I"/>
</dbReference>
<dbReference type="SUPFAM" id="SSF47413">
    <property type="entry name" value="lambda repressor-like DNA-binding domains"/>
    <property type="match status" value="1"/>
</dbReference>
<evidence type="ECO:0000256" key="1">
    <source>
        <dbReference type="ARBA" id="ARBA00022491"/>
    </source>
</evidence>
<dbReference type="CDD" id="cd06267">
    <property type="entry name" value="PBP1_LacI_sugar_binding-like"/>
    <property type="match status" value="1"/>
</dbReference>
<dbReference type="CDD" id="cd01392">
    <property type="entry name" value="HTH_LacI"/>
    <property type="match status" value="1"/>
</dbReference>
<gene>
    <name evidence="7" type="ORF">B4915_12890</name>
</gene>
<name>A0A2S9QL23_9MICO</name>
<proteinExistence type="predicted"/>